<keyword evidence="4" id="KW-1185">Reference proteome</keyword>
<dbReference type="Proteomes" id="UP001556617">
    <property type="component" value="Unassembled WGS sequence"/>
</dbReference>
<comment type="caution">
    <text evidence="1">Lacks conserved residue(s) required for the propagation of feature annotation.</text>
</comment>
<evidence type="ECO:0000256" key="1">
    <source>
        <dbReference type="PROSITE-ProRule" id="PRU00464"/>
    </source>
</evidence>
<dbReference type="InterPro" id="IPR011146">
    <property type="entry name" value="HIT-like"/>
</dbReference>
<dbReference type="EMBL" id="JBFPER010000001">
    <property type="protein sequence ID" value="MEX0380856.1"/>
    <property type="molecule type" value="Genomic_DNA"/>
</dbReference>
<dbReference type="SUPFAM" id="SSF54197">
    <property type="entry name" value="HIT-like"/>
    <property type="match status" value="1"/>
</dbReference>
<dbReference type="Gene3D" id="3.30.428.10">
    <property type="entry name" value="HIT-like"/>
    <property type="match status" value="1"/>
</dbReference>
<dbReference type="EC" id="2.1.1.-" evidence="3"/>
<reference evidence="3 4" key="1">
    <citation type="submission" date="2024-07" db="EMBL/GenBank/DDBJ databases">
        <authorList>
            <person name="Yun M."/>
        </authorList>
    </citation>
    <scope>NUCLEOTIDE SEQUENCE [LARGE SCALE GENOMIC DNA]</scope>
    <source>
        <strain evidence="3 4">MS01</strain>
    </source>
</reference>
<keyword evidence="3" id="KW-0489">Methyltransferase</keyword>
<dbReference type="InterPro" id="IPR001310">
    <property type="entry name" value="Histidine_triad_HIT"/>
</dbReference>
<dbReference type="RefSeq" id="WP_367974243.1">
    <property type="nucleotide sequence ID" value="NZ_JBFPEQ010000001.1"/>
</dbReference>
<proteinExistence type="predicted"/>
<dbReference type="PANTHER" id="PTHR46648:SF1">
    <property type="entry name" value="ADENOSINE 5'-MONOPHOSPHORAMIDASE HNT1"/>
    <property type="match status" value="1"/>
</dbReference>
<protein>
    <submittedName>
        <fullName evidence="3">HIT family protein</fullName>
        <ecNumber evidence="3">2.1.1.-</ecNumber>
    </submittedName>
</protein>
<dbReference type="InterPro" id="IPR039384">
    <property type="entry name" value="HINT"/>
</dbReference>
<dbReference type="PRINTS" id="PR00332">
    <property type="entry name" value="HISTRIAD"/>
</dbReference>
<keyword evidence="3" id="KW-0808">Transferase</keyword>
<sequence length="143" mass="15768">MTIFDKIVAGDIPSYKVYEDADVLAFLDISQVTPGHTLVVPKKHVADIFDYDDVLAQKVLLKLPMIARAIKASNDQITGINIQSNNGLSAGQTVLYSHWHLIPRYDDDGLTSKLAPTIDHSADFSADKYQAIAHAISAQFRKD</sequence>
<organism evidence="3 4">
    <name type="scientific">Leuconostoc aquikimchii</name>
    <dbReference type="NCBI Taxonomy" id="3236804"/>
    <lineage>
        <taxon>Bacteria</taxon>
        <taxon>Bacillati</taxon>
        <taxon>Bacillota</taxon>
        <taxon>Bacilli</taxon>
        <taxon>Lactobacillales</taxon>
        <taxon>Lactobacillaceae</taxon>
        <taxon>Leuconostoc</taxon>
    </lineage>
</organism>
<dbReference type="CDD" id="cd01277">
    <property type="entry name" value="HINT_subgroup"/>
    <property type="match status" value="1"/>
</dbReference>
<comment type="caution">
    <text evidence="3">The sequence shown here is derived from an EMBL/GenBank/DDBJ whole genome shotgun (WGS) entry which is preliminary data.</text>
</comment>
<evidence type="ECO:0000313" key="3">
    <source>
        <dbReference type="EMBL" id="MEX0380856.1"/>
    </source>
</evidence>
<dbReference type="PANTHER" id="PTHR46648">
    <property type="entry name" value="HIT FAMILY PROTEIN 1"/>
    <property type="match status" value="1"/>
</dbReference>
<dbReference type="InterPro" id="IPR036265">
    <property type="entry name" value="HIT-like_sf"/>
</dbReference>
<name>A0ABV3S569_9LACO</name>
<dbReference type="Pfam" id="PF01230">
    <property type="entry name" value="HIT"/>
    <property type="match status" value="1"/>
</dbReference>
<gene>
    <name evidence="3" type="ORF">AB3K24_05770</name>
</gene>
<accession>A0ABV3S569</accession>
<evidence type="ECO:0000259" key="2">
    <source>
        <dbReference type="PROSITE" id="PS51084"/>
    </source>
</evidence>
<dbReference type="GO" id="GO:0008168">
    <property type="term" value="F:methyltransferase activity"/>
    <property type="evidence" value="ECO:0007669"/>
    <property type="project" value="UniProtKB-KW"/>
</dbReference>
<dbReference type="GO" id="GO:0032259">
    <property type="term" value="P:methylation"/>
    <property type="evidence" value="ECO:0007669"/>
    <property type="project" value="UniProtKB-KW"/>
</dbReference>
<dbReference type="PROSITE" id="PS51084">
    <property type="entry name" value="HIT_2"/>
    <property type="match status" value="1"/>
</dbReference>
<feature type="domain" description="HIT" evidence="2">
    <location>
        <begin position="3"/>
        <end position="111"/>
    </location>
</feature>
<evidence type="ECO:0000313" key="4">
    <source>
        <dbReference type="Proteomes" id="UP001556617"/>
    </source>
</evidence>